<keyword evidence="2" id="KW-1185">Reference proteome</keyword>
<comment type="caution">
    <text evidence="1">The sequence shown here is derived from an EMBL/GenBank/DDBJ whole genome shotgun (WGS) entry which is preliminary data.</text>
</comment>
<dbReference type="EMBL" id="JAMB01000004">
    <property type="protein sequence ID" value="ETX11409.1"/>
    <property type="molecule type" value="Genomic_DNA"/>
</dbReference>
<accession>X7E5V1</accession>
<evidence type="ECO:0000313" key="1">
    <source>
        <dbReference type="EMBL" id="ETX11409.1"/>
    </source>
</evidence>
<sequence>MDFKDLKEINDGILGDLAPTTLIEMKVIYFGRKIRQSWKVN</sequence>
<organism evidence="1 2">
    <name type="scientific">Marinomonas ushuaiensis DSM 15871</name>
    <dbReference type="NCBI Taxonomy" id="1122207"/>
    <lineage>
        <taxon>Bacteria</taxon>
        <taxon>Pseudomonadati</taxon>
        <taxon>Pseudomonadota</taxon>
        <taxon>Gammaproteobacteria</taxon>
        <taxon>Oceanospirillales</taxon>
        <taxon>Oceanospirillaceae</taxon>
        <taxon>Marinomonas</taxon>
    </lineage>
</organism>
<evidence type="ECO:0000313" key="2">
    <source>
        <dbReference type="Proteomes" id="UP000054058"/>
    </source>
</evidence>
<dbReference type="AlphaFoldDB" id="X7E5V1"/>
<protein>
    <submittedName>
        <fullName evidence="1">Uncharacterized protein</fullName>
    </submittedName>
</protein>
<gene>
    <name evidence="1" type="ORF">MUS1_11185</name>
</gene>
<reference evidence="1 2" key="1">
    <citation type="submission" date="2014-01" db="EMBL/GenBank/DDBJ databases">
        <title>Marinomonas ushuaiensis DSM 15871 Genome Sequencing.</title>
        <authorList>
            <person name="Lai Q."/>
            <person name="Shao Z.S."/>
        </authorList>
    </citation>
    <scope>NUCLEOTIDE SEQUENCE [LARGE SCALE GENOMIC DNA]</scope>
    <source>
        <strain evidence="1 2">DSM 15871</strain>
    </source>
</reference>
<proteinExistence type="predicted"/>
<name>X7E5V1_9GAMM</name>
<dbReference type="Proteomes" id="UP000054058">
    <property type="component" value="Unassembled WGS sequence"/>
</dbReference>